<comment type="caution">
    <text evidence="13">The sequence shown here is derived from an EMBL/GenBank/DDBJ whole genome shotgun (WGS) entry which is preliminary data.</text>
</comment>
<dbReference type="Pfam" id="PF08263">
    <property type="entry name" value="LRRNT_2"/>
    <property type="match status" value="1"/>
</dbReference>
<dbReference type="Pfam" id="PF13855">
    <property type="entry name" value="LRR_8"/>
    <property type="match status" value="1"/>
</dbReference>
<dbReference type="Gene3D" id="3.80.10.10">
    <property type="entry name" value="Ribonuclease Inhibitor"/>
    <property type="match status" value="3"/>
</dbReference>
<evidence type="ECO:0000256" key="3">
    <source>
        <dbReference type="ARBA" id="ARBA00022614"/>
    </source>
</evidence>
<keyword evidence="4" id="KW-0812">Transmembrane</keyword>
<proteinExistence type="predicted"/>
<evidence type="ECO:0000259" key="11">
    <source>
        <dbReference type="Pfam" id="PF08263"/>
    </source>
</evidence>
<keyword evidence="6" id="KW-0677">Repeat</keyword>
<dbReference type="InterPro" id="IPR001611">
    <property type="entry name" value="Leu-rich_rpt"/>
</dbReference>
<sequence length="401" mass="43553">MFKGLNPTSIWCQKKALMLIFGLYFSASLLSATTSDACHPIDKAALLDFKSKITFDPSKLLHTPTTDCCKSWQGIACDNSGRVVNVSRSGLITDNFLFDTSMSGTLSPFLANISYLQLLDLSNLKDLKGRIPSELGKLSRLTHLFLDTNKLTGSIPGKFRNLYNLKKLYLSDNLLSGTVPFSIFESLTSLSELGLSGNKLSGPIPSSIEKLVSLTKFDIHQNFFSGSIPESIGNLKNLENVDFSYNQLTGKIPQSIGGLSNLVWLYLNHNQLTGSIPASISGLVSLKSCVLSENKLTGNIAASIGNLRSIQSLTFENNKLTGKLPATIGHLSRLTGLQSLDLSFNPLGLVSIPDWFQELKLFRLLLGNTGLKGQLPKWLASSSISILDLSDNGLTENCQIG</sequence>
<dbReference type="GO" id="GO:0005886">
    <property type="term" value="C:plasma membrane"/>
    <property type="evidence" value="ECO:0007669"/>
    <property type="project" value="UniProtKB-SubCell"/>
</dbReference>
<evidence type="ECO:0000256" key="1">
    <source>
        <dbReference type="ARBA" id="ARBA00004236"/>
    </source>
</evidence>
<evidence type="ECO:0000313" key="13">
    <source>
        <dbReference type="EMBL" id="KAL3527168.1"/>
    </source>
</evidence>
<protein>
    <recommendedName>
        <fullName evidence="15">Leucine-rich repeat-containing N-terminal plant-type domain-containing protein</fullName>
    </recommendedName>
</protein>
<feature type="domain" description="Leucine-rich repeat-containing N-terminal plant-type" evidence="11">
    <location>
        <begin position="42"/>
        <end position="78"/>
    </location>
</feature>
<evidence type="ECO:0000256" key="10">
    <source>
        <dbReference type="SAM" id="SignalP"/>
    </source>
</evidence>
<evidence type="ECO:0000259" key="12">
    <source>
        <dbReference type="Pfam" id="PF23598"/>
    </source>
</evidence>
<dbReference type="EMBL" id="JBJUIK010000005">
    <property type="protein sequence ID" value="KAL3527168.1"/>
    <property type="molecule type" value="Genomic_DNA"/>
</dbReference>
<dbReference type="InterPro" id="IPR032675">
    <property type="entry name" value="LRR_dom_sf"/>
</dbReference>
<evidence type="ECO:0000256" key="5">
    <source>
        <dbReference type="ARBA" id="ARBA00022729"/>
    </source>
</evidence>
<dbReference type="Proteomes" id="UP001630127">
    <property type="component" value="Unassembled WGS sequence"/>
</dbReference>
<keyword evidence="2" id="KW-1003">Cell membrane</keyword>
<evidence type="ECO:0000256" key="2">
    <source>
        <dbReference type="ARBA" id="ARBA00022475"/>
    </source>
</evidence>
<evidence type="ECO:0000256" key="8">
    <source>
        <dbReference type="ARBA" id="ARBA00023136"/>
    </source>
</evidence>
<dbReference type="Pfam" id="PF23598">
    <property type="entry name" value="LRR_14"/>
    <property type="match status" value="1"/>
</dbReference>
<evidence type="ECO:0000313" key="14">
    <source>
        <dbReference type="Proteomes" id="UP001630127"/>
    </source>
</evidence>
<dbReference type="GO" id="GO:0006952">
    <property type="term" value="P:defense response"/>
    <property type="evidence" value="ECO:0007669"/>
    <property type="project" value="UniProtKB-ARBA"/>
</dbReference>
<dbReference type="InterPro" id="IPR003591">
    <property type="entry name" value="Leu-rich_rpt_typical-subtyp"/>
</dbReference>
<feature type="domain" description="Disease resistance R13L4/SHOC-2-like LRR" evidence="12">
    <location>
        <begin position="227"/>
        <end position="387"/>
    </location>
</feature>
<evidence type="ECO:0000256" key="6">
    <source>
        <dbReference type="ARBA" id="ARBA00022737"/>
    </source>
</evidence>
<keyword evidence="14" id="KW-1185">Reference proteome</keyword>
<evidence type="ECO:0008006" key="15">
    <source>
        <dbReference type="Google" id="ProtNLM"/>
    </source>
</evidence>
<keyword evidence="8" id="KW-0472">Membrane</keyword>
<dbReference type="InterPro" id="IPR055414">
    <property type="entry name" value="LRR_R13L4/SHOC2-like"/>
</dbReference>
<reference evidence="13 14" key="1">
    <citation type="submission" date="2024-11" db="EMBL/GenBank/DDBJ databases">
        <title>A near-complete genome assembly of Cinchona calisaya.</title>
        <authorList>
            <person name="Lian D.C."/>
            <person name="Zhao X.W."/>
            <person name="Wei L."/>
        </authorList>
    </citation>
    <scope>NUCLEOTIDE SEQUENCE [LARGE SCALE GENOMIC DNA]</scope>
    <source>
        <tissue evidence="13">Nenye</tissue>
    </source>
</reference>
<organism evidence="13 14">
    <name type="scientific">Cinchona calisaya</name>
    <dbReference type="NCBI Taxonomy" id="153742"/>
    <lineage>
        <taxon>Eukaryota</taxon>
        <taxon>Viridiplantae</taxon>
        <taxon>Streptophyta</taxon>
        <taxon>Embryophyta</taxon>
        <taxon>Tracheophyta</taxon>
        <taxon>Spermatophyta</taxon>
        <taxon>Magnoliopsida</taxon>
        <taxon>eudicotyledons</taxon>
        <taxon>Gunneridae</taxon>
        <taxon>Pentapetalae</taxon>
        <taxon>asterids</taxon>
        <taxon>lamiids</taxon>
        <taxon>Gentianales</taxon>
        <taxon>Rubiaceae</taxon>
        <taxon>Cinchonoideae</taxon>
        <taxon>Cinchoneae</taxon>
        <taxon>Cinchona</taxon>
    </lineage>
</organism>
<gene>
    <name evidence="13" type="ORF">ACH5RR_011824</name>
</gene>
<comment type="subcellular location">
    <subcellularLocation>
        <location evidence="1">Cell membrane</location>
    </subcellularLocation>
</comment>
<keyword evidence="5 10" id="KW-0732">Signal</keyword>
<accession>A0ABD3A7L2</accession>
<feature type="signal peptide" evidence="10">
    <location>
        <begin position="1"/>
        <end position="32"/>
    </location>
</feature>
<keyword evidence="7" id="KW-1133">Transmembrane helix</keyword>
<dbReference type="PANTHER" id="PTHR47988">
    <property type="entry name" value="SOMATIC EMBRYOGENESIS RECEPTOR KINASE 1"/>
    <property type="match status" value="1"/>
</dbReference>
<dbReference type="AlphaFoldDB" id="A0ABD3A7L2"/>
<evidence type="ECO:0000256" key="7">
    <source>
        <dbReference type="ARBA" id="ARBA00022989"/>
    </source>
</evidence>
<evidence type="ECO:0000256" key="9">
    <source>
        <dbReference type="ARBA" id="ARBA00023180"/>
    </source>
</evidence>
<dbReference type="FunFam" id="3.80.10.10:FF:000299">
    <property type="entry name" value="Piriformospora indica-insensitive protein 2"/>
    <property type="match status" value="1"/>
</dbReference>
<dbReference type="GO" id="GO:0051707">
    <property type="term" value="P:response to other organism"/>
    <property type="evidence" value="ECO:0007669"/>
    <property type="project" value="UniProtKB-ARBA"/>
</dbReference>
<evidence type="ECO:0000256" key="4">
    <source>
        <dbReference type="ARBA" id="ARBA00022692"/>
    </source>
</evidence>
<keyword evidence="3" id="KW-0433">Leucine-rich repeat</keyword>
<name>A0ABD3A7L2_9GENT</name>
<feature type="chain" id="PRO_5044782562" description="Leucine-rich repeat-containing N-terminal plant-type domain-containing protein" evidence="10">
    <location>
        <begin position="33"/>
        <end position="401"/>
    </location>
</feature>
<dbReference type="InterPro" id="IPR013210">
    <property type="entry name" value="LRR_N_plant-typ"/>
</dbReference>
<keyword evidence="9" id="KW-0325">Glycoprotein</keyword>
<dbReference type="SMART" id="SM00369">
    <property type="entry name" value="LRR_TYP"/>
    <property type="match status" value="6"/>
</dbReference>
<dbReference type="SUPFAM" id="SSF52058">
    <property type="entry name" value="L domain-like"/>
    <property type="match status" value="1"/>
</dbReference>
<dbReference type="FunFam" id="3.80.10.10:FF:000041">
    <property type="entry name" value="LRR receptor-like serine/threonine-protein kinase ERECTA"/>
    <property type="match status" value="2"/>
</dbReference>